<feature type="region of interest" description="Disordered" evidence="1">
    <location>
        <begin position="1"/>
        <end position="121"/>
    </location>
</feature>
<dbReference type="EMBL" id="JTDF01007762">
    <property type="protein sequence ID" value="KAF8564846.1"/>
    <property type="molecule type" value="Genomic_DNA"/>
</dbReference>
<evidence type="ECO:0000256" key="1">
    <source>
        <dbReference type="SAM" id="MobiDB-lite"/>
    </source>
</evidence>
<accession>A0A8T0DBW9</accession>
<sequence>MGGLISRIFRRKTTDDESRPKSKKGRRFGSFRRPKSEEPQTSIHQSRCNTLPSRTPISQIENDQTIEREEGRRKTMQEVQNSTGTSSHLSGFTGETAQIPCTGKQESEQNSAQNQLDLTEQTENVNAERYVAVEAVSLASEAPNQNNHQPPIGKIQTMWMTEQDDMVQVQLEANGETAFVIPDKAEIAQSETEFQKNISQDRCQRESVTHESNAIDIENEGQFEAESVKVKAPIIPEYSAETQQETASLQNQPEEINTEDHEVEEHTKEHVEVTATVPIGEKDAEVPSELQHETPTHQTQPEWTTKHDDQVHLEMHLESDEHVGTTSAIAGDDQIAQPPSELVDEIAIGDAQPVLATEYEDKVHAVSESHAEATPIVPVGEEDAEVPSELQHETPTHETQPEWTIEHEFTTHTGSSLFLSDEVGAADSISDFRDDPCSHICLEETESSSFAAEGALPVDDTGMGYFERNAFDSPPDLIAHHDDDADLGDGEMRTPSSPDITEPPAASYAQSVSSLQAVFATCPEHIPSTVDDALDKTTSAALIDTSVGESPSTRLLDTGESQAEATKEAEENMCGDQNFSMRHTVSLHDESIMGTTAVPDYQPCSSDSLTDVDHTLENASFVHSVIQGTASADDDTASPGVTITPEVKSEAAPDTSLTAGFEQGTPTTSDLVAHSLVDDILDHAACSVPDDTADSDLRMAEEHVYNDGDSSLLDNREPAKLQINGNCTPSLNGNVHENSSEKEHWELGMMTTTTKQTDIPLNTESFDITADAMPQESAPNPTDA</sequence>
<proteinExistence type="predicted"/>
<evidence type="ECO:0000313" key="2">
    <source>
        <dbReference type="EMBL" id="KAF8564846.1"/>
    </source>
</evidence>
<feature type="compositionally biased region" description="Basic and acidic residues" evidence="1">
    <location>
        <begin position="259"/>
        <end position="272"/>
    </location>
</feature>
<feature type="region of interest" description="Disordered" evidence="1">
    <location>
        <begin position="477"/>
        <end position="507"/>
    </location>
</feature>
<feature type="region of interest" description="Disordered" evidence="1">
    <location>
        <begin position="765"/>
        <end position="784"/>
    </location>
</feature>
<feature type="compositionally biased region" description="Basic and acidic residues" evidence="1">
    <location>
        <begin position="65"/>
        <end position="76"/>
    </location>
</feature>
<reference evidence="2 3" key="1">
    <citation type="submission" date="2019-07" db="EMBL/GenBank/DDBJ databases">
        <title>Annotation for the trematode Paragonimus westermani.</title>
        <authorList>
            <person name="Choi Y.-J."/>
        </authorList>
    </citation>
    <scope>NUCLEOTIDE SEQUENCE [LARGE SCALE GENOMIC DNA]</scope>
    <source>
        <strain evidence="2">180907_Pwestermani</strain>
    </source>
</reference>
<comment type="caution">
    <text evidence="2">The sequence shown here is derived from an EMBL/GenBank/DDBJ whole genome shotgun (WGS) entry which is preliminary data.</text>
</comment>
<keyword evidence="3" id="KW-1185">Reference proteome</keyword>
<dbReference type="OrthoDB" id="6283950at2759"/>
<gene>
    <name evidence="2" type="ORF">P879_05162</name>
</gene>
<feature type="compositionally biased region" description="Basic and acidic residues" evidence="1">
    <location>
        <begin position="390"/>
        <end position="403"/>
    </location>
</feature>
<evidence type="ECO:0000313" key="3">
    <source>
        <dbReference type="Proteomes" id="UP000699462"/>
    </source>
</evidence>
<feature type="region of interest" description="Disordered" evidence="1">
    <location>
        <begin position="365"/>
        <end position="403"/>
    </location>
</feature>
<feature type="compositionally biased region" description="Polar residues" evidence="1">
    <location>
        <begin position="39"/>
        <end position="63"/>
    </location>
</feature>
<organism evidence="2 3">
    <name type="scientific">Paragonimus westermani</name>
    <dbReference type="NCBI Taxonomy" id="34504"/>
    <lineage>
        <taxon>Eukaryota</taxon>
        <taxon>Metazoa</taxon>
        <taxon>Spiralia</taxon>
        <taxon>Lophotrochozoa</taxon>
        <taxon>Platyhelminthes</taxon>
        <taxon>Trematoda</taxon>
        <taxon>Digenea</taxon>
        <taxon>Plagiorchiida</taxon>
        <taxon>Troglotremata</taxon>
        <taxon>Troglotrematidae</taxon>
        <taxon>Paragonimus</taxon>
    </lineage>
</organism>
<feature type="compositionally biased region" description="Polar residues" evidence="1">
    <location>
        <begin position="77"/>
        <end position="96"/>
    </location>
</feature>
<protein>
    <submittedName>
        <fullName evidence="2">Uncharacterized protein</fullName>
    </submittedName>
</protein>
<feature type="compositionally biased region" description="Basic and acidic residues" evidence="1">
    <location>
        <begin position="280"/>
        <end position="295"/>
    </location>
</feature>
<dbReference type="AlphaFoldDB" id="A0A8T0DBW9"/>
<feature type="compositionally biased region" description="Polar residues" evidence="1">
    <location>
        <begin position="108"/>
        <end position="121"/>
    </location>
</feature>
<dbReference type="Proteomes" id="UP000699462">
    <property type="component" value="Unassembled WGS sequence"/>
</dbReference>
<name>A0A8T0DBW9_9TREM</name>
<feature type="region of interest" description="Disordered" evidence="1">
    <location>
        <begin position="259"/>
        <end position="304"/>
    </location>
</feature>
<feature type="compositionally biased region" description="Basic residues" evidence="1">
    <location>
        <begin position="21"/>
        <end position="33"/>
    </location>
</feature>